<sequence length="121" mass="13883">MARDEIISILSEFSKDENHTILITSHITSDLEKLCDYVTFLEEGCIRFTEEKDELLETYRLGIVSHQMVADIDSDSIIAKREGSFQVELLLRTEDVPSFLESRRLSLEELIIFLSKGRSAV</sequence>
<reference evidence="1" key="1">
    <citation type="submission" date="2019-08" db="EMBL/GenBank/DDBJ databases">
        <authorList>
            <person name="Kucharzyk K."/>
            <person name="Murdoch R.W."/>
            <person name="Higgins S."/>
            <person name="Loffler F."/>
        </authorList>
    </citation>
    <scope>NUCLEOTIDE SEQUENCE</scope>
</reference>
<name>A0A645I1L4_9ZZZZ</name>
<dbReference type="SUPFAM" id="SSF52540">
    <property type="entry name" value="P-loop containing nucleoside triphosphate hydrolases"/>
    <property type="match status" value="1"/>
</dbReference>
<dbReference type="InterPro" id="IPR027417">
    <property type="entry name" value="P-loop_NTPase"/>
</dbReference>
<evidence type="ECO:0000313" key="1">
    <source>
        <dbReference type="EMBL" id="MPN42344.1"/>
    </source>
</evidence>
<dbReference type="Gene3D" id="3.40.50.300">
    <property type="entry name" value="P-loop containing nucleotide triphosphate hydrolases"/>
    <property type="match status" value="1"/>
</dbReference>
<organism evidence="1">
    <name type="scientific">bioreactor metagenome</name>
    <dbReference type="NCBI Taxonomy" id="1076179"/>
    <lineage>
        <taxon>unclassified sequences</taxon>
        <taxon>metagenomes</taxon>
        <taxon>ecological metagenomes</taxon>
    </lineage>
</organism>
<protein>
    <submittedName>
        <fullName evidence="1">Uncharacterized protein</fullName>
    </submittedName>
</protein>
<dbReference type="EMBL" id="VSSQ01100035">
    <property type="protein sequence ID" value="MPN42344.1"/>
    <property type="molecule type" value="Genomic_DNA"/>
</dbReference>
<proteinExistence type="predicted"/>
<accession>A0A645I1L4</accession>
<gene>
    <name evidence="1" type="ORF">SDC9_189901</name>
</gene>
<comment type="caution">
    <text evidence="1">The sequence shown here is derived from an EMBL/GenBank/DDBJ whole genome shotgun (WGS) entry which is preliminary data.</text>
</comment>
<dbReference type="AlphaFoldDB" id="A0A645I1L4"/>